<evidence type="ECO:0000256" key="7">
    <source>
        <dbReference type="ARBA" id="ARBA00022833"/>
    </source>
</evidence>
<feature type="domain" description="EGF-like" evidence="15">
    <location>
        <begin position="905"/>
        <end position="941"/>
    </location>
</feature>
<evidence type="ECO:0000256" key="13">
    <source>
        <dbReference type="RuleBase" id="RU361183"/>
    </source>
</evidence>
<evidence type="ECO:0000256" key="9">
    <source>
        <dbReference type="ARBA" id="ARBA00023157"/>
    </source>
</evidence>
<dbReference type="PROSITE" id="PS51864">
    <property type="entry name" value="ASTACIN"/>
    <property type="match status" value="2"/>
</dbReference>
<evidence type="ECO:0000313" key="17">
    <source>
        <dbReference type="Proteomes" id="UP000694844"/>
    </source>
</evidence>
<evidence type="ECO:0000259" key="14">
    <source>
        <dbReference type="PROSITE" id="PS01180"/>
    </source>
</evidence>
<dbReference type="Gene3D" id="2.60.120.290">
    <property type="entry name" value="Spermadhesin, CUB domain"/>
    <property type="match status" value="2"/>
</dbReference>
<accession>A0A8B8EZF8</accession>
<dbReference type="Gene3D" id="3.40.390.10">
    <property type="entry name" value="Collagenase (Catalytic Domain)"/>
    <property type="match status" value="2"/>
</dbReference>
<dbReference type="GeneID" id="111137950"/>
<dbReference type="PANTHER" id="PTHR10127:SF850">
    <property type="entry name" value="METALLOENDOPEPTIDASE"/>
    <property type="match status" value="1"/>
</dbReference>
<keyword evidence="17" id="KW-1185">Reference proteome</keyword>
<feature type="binding site" evidence="12">
    <location>
        <position position="219"/>
    </location>
    <ligand>
        <name>Zn(2+)</name>
        <dbReference type="ChEBI" id="CHEBI:29105"/>
        <note>catalytic</note>
    </ligand>
</feature>
<dbReference type="Proteomes" id="UP000694844">
    <property type="component" value="Chromosome 5"/>
</dbReference>
<feature type="binding site" evidence="12">
    <location>
        <position position="636"/>
    </location>
    <ligand>
        <name>Zn(2+)</name>
        <dbReference type="ChEBI" id="CHEBI:29105"/>
        <note>catalytic</note>
    </ligand>
</feature>
<feature type="disulfide bond" evidence="11">
    <location>
        <begin position="555"/>
        <end position="564"/>
    </location>
</feature>
<dbReference type="OrthoDB" id="6161215at2759"/>
<dbReference type="PROSITE" id="PS50026">
    <property type="entry name" value="EGF_3"/>
    <property type="match status" value="4"/>
</dbReference>
<keyword evidence="6 12" id="KW-0378">Hydrolase</keyword>
<dbReference type="PROSITE" id="PS01180">
    <property type="entry name" value="CUB"/>
    <property type="match status" value="2"/>
</dbReference>
<dbReference type="PROSITE" id="PS01186">
    <property type="entry name" value="EGF_2"/>
    <property type="match status" value="3"/>
</dbReference>
<dbReference type="SMART" id="SM00235">
    <property type="entry name" value="ZnMc"/>
    <property type="match status" value="2"/>
</dbReference>
<dbReference type="InterPro" id="IPR006026">
    <property type="entry name" value="Peptidase_Metallo"/>
</dbReference>
<gene>
    <name evidence="18" type="primary">LOC111137950</name>
</gene>
<comment type="cofactor">
    <cofactor evidence="12 13">
        <name>Zn(2+)</name>
        <dbReference type="ChEBI" id="CHEBI:29105"/>
    </cofactor>
    <text evidence="12 13">Binds 1 zinc ion per subunit.</text>
</comment>
<feature type="active site" evidence="12">
    <location>
        <position position="220"/>
    </location>
</feature>
<dbReference type="InterPro" id="IPR035914">
    <property type="entry name" value="Sperma_CUB_dom_sf"/>
</dbReference>
<evidence type="ECO:0000256" key="2">
    <source>
        <dbReference type="ARBA" id="ARBA00022670"/>
    </source>
</evidence>
<evidence type="ECO:0000256" key="5">
    <source>
        <dbReference type="ARBA" id="ARBA00022737"/>
    </source>
</evidence>
<evidence type="ECO:0000256" key="12">
    <source>
        <dbReference type="PROSITE-ProRule" id="PRU01211"/>
    </source>
</evidence>
<dbReference type="InterPro" id="IPR034035">
    <property type="entry name" value="Astacin-like_dom"/>
</dbReference>
<evidence type="ECO:0000256" key="11">
    <source>
        <dbReference type="PROSITE-ProRule" id="PRU00076"/>
    </source>
</evidence>
<dbReference type="CDD" id="cd04280">
    <property type="entry name" value="ZnMc_astacin_like"/>
    <property type="match status" value="1"/>
</dbReference>
<dbReference type="RefSeq" id="XP_022345389.1">
    <property type="nucleotide sequence ID" value="XM_022489681.1"/>
</dbReference>
<dbReference type="PROSITE" id="PS00022">
    <property type="entry name" value="EGF_1"/>
    <property type="match status" value="5"/>
</dbReference>
<feature type="domain" description="CUB" evidence="14">
    <location>
        <begin position="775"/>
        <end position="899"/>
    </location>
</feature>
<protein>
    <recommendedName>
        <fullName evidence="13">Metalloendopeptidase</fullName>
        <ecNumber evidence="13">3.4.24.-</ecNumber>
    </recommendedName>
</protein>
<dbReference type="InterPro" id="IPR000742">
    <property type="entry name" value="EGF"/>
</dbReference>
<evidence type="ECO:0000256" key="10">
    <source>
        <dbReference type="ARBA" id="ARBA00023180"/>
    </source>
</evidence>
<feature type="domain" description="EGF-like" evidence="15">
    <location>
        <begin position="945"/>
        <end position="979"/>
    </location>
</feature>
<feature type="disulfide bond" evidence="11">
    <location>
        <begin position="931"/>
        <end position="940"/>
    </location>
</feature>
<evidence type="ECO:0000313" key="18">
    <source>
        <dbReference type="RefSeq" id="XP_022345389.1"/>
    </source>
</evidence>
<name>A0A8B8EZF8_CRAVI</name>
<keyword evidence="1 11" id="KW-0245">EGF-like domain</keyword>
<keyword evidence="7 12" id="KW-0862">Zinc</keyword>
<feature type="binding site" evidence="12">
    <location>
        <position position="632"/>
    </location>
    <ligand>
        <name>Zn(2+)</name>
        <dbReference type="ChEBI" id="CHEBI:29105"/>
        <note>catalytic</note>
    </ligand>
</feature>
<reference evidence="18" key="1">
    <citation type="submission" date="2025-08" db="UniProtKB">
        <authorList>
            <consortium name="RefSeq"/>
        </authorList>
    </citation>
    <scope>IDENTIFICATION</scope>
    <source>
        <tissue evidence="18">Whole sample</tissue>
    </source>
</reference>
<feature type="domain" description="Peptidase M12A" evidence="16">
    <location>
        <begin position="123"/>
        <end position="320"/>
    </location>
</feature>
<evidence type="ECO:0000256" key="8">
    <source>
        <dbReference type="ARBA" id="ARBA00023049"/>
    </source>
</evidence>
<evidence type="ECO:0000256" key="3">
    <source>
        <dbReference type="ARBA" id="ARBA00022723"/>
    </source>
</evidence>
<feature type="domain" description="EGF-like" evidence="15">
    <location>
        <begin position="491"/>
        <end position="527"/>
    </location>
</feature>
<feature type="disulfide bond" evidence="11">
    <location>
        <begin position="969"/>
        <end position="978"/>
    </location>
</feature>
<dbReference type="Pfam" id="PF01400">
    <property type="entry name" value="Astacin"/>
    <property type="match status" value="2"/>
</dbReference>
<dbReference type="FunFam" id="2.10.25.10:FF:000095">
    <property type="entry name" value="Notch, isoform B"/>
    <property type="match status" value="1"/>
</dbReference>
<dbReference type="EC" id="3.4.24.-" evidence="13"/>
<dbReference type="KEGG" id="cvn:111137950"/>
<dbReference type="FunFam" id="2.10.25.10:FF:000012">
    <property type="entry name" value="Delta-like protein"/>
    <property type="match status" value="1"/>
</dbReference>
<keyword evidence="4 13" id="KW-0732">Signal</keyword>
<feature type="signal peptide" evidence="13">
    <location>
        <begin position="1"/>
        <end position="20"/>
    </location>
</feature>
<dbReference type="CDD" id="cd00054">
    <property type="entry name" value="EGF_CA"/>
    <property type="match status" value="4"/>
</dbReference>
<dbReference type="SUPFAM" id="SSF49854">
    <property type="entry name" value="Spermadhesin, CUB domain"/>
    <property type="match status" value="2"/>
</dbReference>
<feature type="active site" evidence="12">
    <location>
        <position position="633"/>
    </location>
</feature>
<feature type="binding site" evidence="12">
    <location>
        <position position="229"/>
    </location>
    <ligand>
        <name>Zn(2+)</name>
        <dbReference type="ChEBI" id="CHEBI:29105"/>
        <note>catalytic</note>
    </ligand>
</feature>
<feature type="disulfide bond" evidence="11">
    <location>
        <begin position="517"/>
        <end position="526"/>
    </location>
</feature>
<feature type="domain" description="CUB" evidence="14">
    <location>
        <begin position="361"/>
        <end position="486"/>
    </location>
</feature>
<dbReference type="Pfam" id="PF00008">
    <property type="entry name" value="EGF"/>
    <property type="match status" value="3"/>
</dbReference>
<feature type="domain" description="Peptidase M12A" evidence="16">
    <location>
        <begin position="629"/>
        <end position="734"/>
    </location>
</feature>
<evidence type="ECO:0000259" key="16">
    <source>
        <dbReference type="PROSITE" id="PS51864"/>
    </source>
</evidence>
<dbReference type="Pfam" id="PF00431">
    <property type="entry name" value="CUB"/>
    <property type="match status" value="2"/>
</dbReference>
<dbReference type="InterPro" id="IPR000859">
    <property type="entry name" value="CUB_dom"/>
</dbReference>
<dbReference type="SUPFAM" id="SSF55486">
    <property type="entry name" value="Metalloproteases ('zincins'), catalytic domain"/>
    <property type="match status" value="2"/>
</dbReference>
<dbReference type="GO" id="GO:0005509">
    <property type="term" value="F:calcium ion binding"/>
    <property type="evidence" value="ECO:0007669"/>
    <property type="project" value="InterPro"/>
</dbReference>
<feature type="binding site" evidence="12">
    <location>
        <position position="223"/>
    </location>
    <ligand>
        <name>Zn(2+)</name>
        <dbReference type="ChEBI" id="CHEBI:29105"/>
        <note>catalytic</note>
    </ligand>
</feature>
<keyword evidence="9 11" id="KW-1015">Disulfide bond</keyword>
<dbReference type="GO" id="GO:0008270">
    <property type="term" value="F:zinc ion binding"/>
    <property type="evidence" value="ECO:0007669"/>
    <property type="project" value="UniProtKB-UniRule"/>
</dbReference>
<dbReference type="SMART" id="SM00181">
    <property type="entry name" value="EGF"/>
    <property type="match status" value="6"/>
</dbReference>
<feature type="disulfide bond" evidence="12">
    <location>
        <begin position="164"/>
        <end position="319"/>
    </location>
</feature>
<dbReference type="InterPro" id="IPR001506">
    <property type="entry name" value="Peptidase_M12A"/>
</dbReference>
<evidence type="ECO:0000256" key="6">
    <source>
        <dbReference type="ARBA" id="ARBA00022801"/>
    </source>
</evidence>
<feature type="binding site" evidence="12">
    <location>
        <position position="642"/>
    </location>
    <ligand>
        <name>Zn(2+)</name>
        <dbReference type="ChEBI" id="CHEBI:29105"/>
        <note>catalytic</note>
    </ligand>
</feature>
<keyword evidence="10" id="KW-0325">Glycoprotein</keyword>
<keyword evidence="8 12" id="KW-0482">Metalloprotease</keyword>
<dbReference type="InterPro" id="IPR001881">
    <property type="entry name" value="EGF-like_Ca-bd_dom"/>
</dbReference>
<dbReference type="SUPFAM" id="SSF57196">
    <property type="entry name" value="EGF/Laminin"/>
    <property type="match status" value="4"/>
</dbReference>
<organism evidence="17 18">
    <name type="scientific">Crassostrea virginica</name>
    <name type="common">Eastern oyster</name>
    <dbReference type="NCBI Taxonomy" id="6565"/>
    <lineage>
        <taxon>Eukaryota</taxon>
        <taxon>Metazoa</taxon>
        <taxon>Spiralia</taxon>
        <taxon>Lophotrochozoa</taxon>
        <taxon>Mollusca</taxon>
        <taxon>Bivalvia</taxon>
        <taxon>Autobranchia</taxon>
        <taxon>Pteriomorphia</taxon>
        <taxon>Ostreida</taxon>
        <taxon>Ostreoidea</taxon>
        <taxon>Ostreidae</taxon>
        <taxon>Crassostrea</taxon>
    </lineage>
</organism>
<dbReference type="Gene3D" id="2.10.25.10">
    <property type="entry name" value="Laminin"/>
    <property type="match status" value="4"/>
</dbReference>
<dbReference type="SMART" id="SM00042">
    <property type="entry name" value="CUB"/>
    <property type="match status" value="2"/>
</dbReference>
<dbReference type="FunFam" id="2.10.25.10:FF:000404">
    <property type="entry name" value="Weary, isoform B"/>
    <property type="match status" value="1"/>
</dbReference>
<comment type="caution">
    <text evidence="11">Lacks conserved residue(s) required for the propagation of feature annotation.</text>
</comment>
<feature type="chain" id="PRO_5034767291" description="Metalloendopeptidase" evidence="13">
    <location>
        <begin position="21"/>
        <end position="1008"/>
    </location>
</feature>
<evidence type="ECO:0000259" key="15">
    <source>
        <dbReference type="PROSITE" id="PS50026"/>
    </source>
</evidence>
<keyword evidence="2 12" id="KW-0645">Protease</keyword>
<keyword evidence="3 12" id="KW-0479">Metal-binding</keyword>
<evidence type="ECO:0000256" key="1">
    <source>
        <dbReference type="ARBA" id="ARBA00022536"/>
    </source>
</evidence>
<evidence type="ECO:0000256" key="4">
    <source>
        <dbReference type="ARBA" id="ARBA00022729"/>
    </source>
</evidence>
<dbReference type="SMART" id="SM00179">
    <property type="entry name" value="EGF_CA"/>
    <property type="match status" value="2"/>
</dbReference>
<dbReference type="InterPro" id="IPR024079">
    <property type="entry name" value="MetalloPept_cat_dom_sf"/>
</dbReference>
<dbReference type="CDD" id="cd00041">
    <property type="entry name" value="CUB"/>
    <property type="match status" value="2"/>
</dbReference>
<feature type="domain" description="EGF-like" evidence="15">
    <location>
        <begin position="529"/>
        <end position="565"/>
    </location>
</feature>
<dbReference type="AlphaFoldDB" id="A0A8B8EZF8"/>
<dbReference type="GO" id="GO:0006508">
    <property type="term" value="P:proteolysis"/>
    <property type="evidence" value="ECO:0007669"/>
    <property type="project" value="UniProtKB-KW"/>
</dbReference>
<keyword evidence="5" id="KW-0677">Repeat</keyword>
<sequence length="1008" mass="112920">MQRLLILFCVLCTILPRLDAQRRPRFFRGPFQLPEYFFWNPWQQFHKPGHWKSGLIDSWDRKDQDSPIANLLQTMIVYDEFGRPHKPKGIDPSQKTSVKIAEMDHHILPNPHQFIHHRRRKRNFLSNARLWEQNIVPYEIQPGTSANMREKINEAIKAFEDLTCIRVIPRSQATNLSHTSYVYFVNGQGCSSYVGRQGGGQQAISLQEPNCRYTKVVIHELMHAIGQMHEQQRTDRDNYIEILYQNVPGDQRRNFDKENTLDRTPYDVESILQYPLTSFALNPGQPTMKLKDPRLEALVDTAETFTHNDLKEITLAYQCAANCQSGLMCENGGFVAHNCRCMCPADLSGTTCNQVTTDTGCGGVIELSSGESQIIRSPNHPGAVPVDRECVWLVKGPSNSNIKLTIQELELAMDSRNSNCYHWLEIRYHLPGQTGIKQCNTDEPNQEIMTTNDGERNIMVLKFDSKLSRDVRSSQNHKFTLRVEAVGGSLVSNPCNPNPCQNSGTCNVVGSNYECNCASGWTGTTCDVRTQSCQPNPCQNGGQCSIVGNSIVCNCRPQFVGPNCESFQSFLLPVNFFWNPWELYERDPTQWKPNLIDSWNRVSQDTPIANLLQTMVYYDSNGRPHKARTVVHELMHAIGQMHEQQRSDRNNYIDVIYSNIQSNQQHNFDNNSPTHDRTPYDVESLMQYPLTAFAINSNSPSMKLKDARLESLVDSSQTLAFNDVKEITIAYQCTANCQSTPTCQNGGFVAHNCLCMCPADVTGSTCNQVETDSDCGGIIDLSAGQQQIIKSPNYPNTYSVDKECVWMIRGPSDSNIKLTIEELNLARNTMSSSCYHWLEIRYNLVGQTGIKQCNSLANQQYTTTNEGNKNIMILKFDSRISRDQQALQNGGFNLKVEATGGSTTTTNPCSPNPCQNSGTCSVSGSSYTCSCPSGWTGTNCDVVSSQQTCNSCLNGGTCHVISGSIICQCPIPYFGANCEYTGSPCSFNMCPAGYACYMYGAQFTCLQT</sequence>
<dbReference type="GO" id="GO:0004222">
    <property type="term" value="F:metalloendopeptidase activity"/>
    <property type="evidence" value="ECO:0007669"/>
    <property type="project" value="UniProtKB-UniRule"/>
</dbReference>
<proteinExistence type="predicted"/>
<dbReference type="PANTHER" id="PTHR10127">
    <property type="entry name" value="DISCOIDIN, CUB, EGF, LAMININ , AND ZINC METALLOPROTEASE DOMAIN CONTAINING"/>
    <property type="match status" value="1"/>
</dbReference>
<dbReference type="PRINTS" id="PR00480">
    <property type="entry name" value="ASTACIN"/>
</dbReference>